<sequence length="263" mass="29659">MGNAFVKRPKVTGVDRAILTLKTQRRKLKTQRRKLGQYQQQLKTVIDAEVKAGKGLKAPKRKARALIALKKNSCLVSTVDGWLMNVEQQLADIELASKRKAVFDNHTKAGSNAIKADVQKAESNAIKAIQSEINIDDFQKLMFETAEAYQEEINAVLHISAHLSAHLSAEEEQEVMDEFEKLEEEMFIEDLPITPVEPVTVDKKDEIIEEHLPNEKVDEIVLPVVPKTPVQFSGQSSTSEIEKVFEEPLPARRRKEPETGRPE</sequence>
<comment type="subcellular location">
    <subcellularLocation>
        <location evidence="1">Endosome membrane</location>
    </subcellularLocation>
</comment>
<dbReference type="GO" id="GO:0015031">
    <property type="term" value="P:protein transport"/>
    <property type="evidence" value="ECO:0007669"/>
    <property type="project" value="UniProtKB-KW"/>
</dbReference>
<evidence type="ECO:0000256" key="6">
    <source>
        <dbReference type="ARBA" id="ARBA00023136"/>
    </source>
</evidence>
<evidence type="ECO:0000313" key="9">
    <source>
        <dbReference type="Proteomes" id="UP001151287"/>
    </source>
</evidence>
<dbReference type="PANTHER" id="PTHR22761">
    <property type="entry name" value="CHARGED MULTIVESICULAR BODY PROTEIN"/>
    <property type="match status" value="1"/>
</dbReference>
<organism evidence="8 9">
    <name type="scientific">Rhynchospora breviuscula</name>
    <dbReference type="NCBI Taxonomy" id="2022672"/>
    <lineage>
        <taxon>Eukaryota</taxon>
        <taxon>Viridiplantae</taxon>
        <taxon>Streptophyta</taxon>
        <taxon>Embryophyta</taxon>
        <taxon>Tracheophyta</taxon>
        <taxon>Spermatophyta</taxon>
        <taxon>Magnoliopsida</taxon>
        <taxon>Liliopsida</taxon>
        <taxon>Poales</taxon>
        <taxon>Cyperaceae</taxon>
        <taxon>Cyperoideae</taxon>
        <taxon>Rhynchosporeae</taxon>
        <taxon>Rhynchospora</taxon>
    </lineage>
</organism>
<evidence type="ECO:0000256" key="3">
    <source>
        <dbReference type="ARBA" id="ARBA00022448"/>
    </source>
</evidence>
<keyword evidence="3" id="KW-0813">Transport</keyword>
<dbReference type="Proteomes" id="UP001151287">
    <property type="component" value="Unassembled WGS sequence"/>
</dbReference>
<dbReference type="GO" id="GO:0006900">
    <property type="term" value="P:vesicle budding from membrane"/>
    <property type="evidence" value="ECO:0007669"/>
    <property type="project" value="TreeGrafter"/>
</dbReference>
<dbReference type="PANTHER" id="PTHR22761:SF5">
    <property type="entry name" value="CHARGED MULTIVESICULAR BODY PROTEIN 6"/>
    <property type="match status" value="1"/>
</dbReference>
<evidence type="ECO:0000256" key="7">
    <source>
        <dbReference type="SAM" id="MobiDB-lite"/>
    </source>
</evidence>
<evidence type="ECO:0000256" key="1">
    <source>
        <dbReference type="ARBA" id="ARBA00004608"/>
    </source>
</evidence>
<feature type="compositionally biased region" description="Basic and acidic residues" evidence="7">
    <location>
        <begin position="240"/>
        <end position="263"/>
    </location>
</feature>
<dbReference type="InterPro" id="IPR005024">
    <property type="entry name" value="Snf7_fam"/>
</dbReference>
<comment type="caution">
    <text evidence="8">The sequence shown here is derived from an EMBL/GenBank/DDBJ whole genome shotgun (WGS) entry which is preliminary data.</text>
</comment>
<proteinExistence type="inferred from homology"/>
<evidence type="ECO:0000256" key="5">
    <source>
        <dbReference type="ARBA" id="ARBA00022927"/>
    </source>
</evidence>
<dbReference type="Pfam" id="PF03357">
    <property type="entry name" value="Snf7"/>
    <property type="match status" value="1"/>
</dbReference>
<dbReference type="EMBL" id="JAMQYH010000001">
    <property type="protein sequence ID" value="KAJ1701122.1"/>
    <property type="molecule type" value="Genomic_DNA"/>
</dbReference>
<evidence type="ECO:0000313" key="8">
    <source>
        <dbReference type="EMBL" id="KAJ1701122.1"/>
    </source>
</evidence>
<evidence type="ECO:0000256" key="4">
    <source>
        <dbReference type="ARBA" id="ARBA00022753"/>
    </source>
</evidence>
<keyword evidence="9" id="KW-1185">Reference proteome</keyword>
<dbReference type="GO" id="GO:0005771">
    <property type="term" value="C:multivesicular body"/>
    <property type="evidence" value="ECO:0007669"/>
    <property type="project" value="TreeGrafter"/>
</dbReference>
<keyword evidence="5" id="KW-0653">Protein transport</keyword>
<reference evidence="8" key="1">
    <citation type="journal article" date="2022" name="Cell">
        <title>Repeat-based holocentromeres influence genome architecture and karyotype evolution.</title>
        <authorList>
            <person name="Hofstatter P.G."/>
            <person name="Thangavel G."/>
            <person name="Lux T."/>
            <person name="Neumann P."/>
            <person name="Vondrak T."/>
            <person name="Novak P."/>
            <person name="Zhang M."/>
            <person name="Costa L."/>
            <person name="Castellani M."/>
            <person name="Scott A."/>
            <person name="Toegelov H."/>
            <person name="Fuchs J."/>
            <person name="Mata-Sucre Y."/>
            <person name="Dias Y."/>
            <person name="Vanzela A.L.L."/>
            <person name="Huettel B."/>
            <person name="Almeida C.C.S."/>
            <person name="Simkova H."/>
            <person name="Souza G."/>
            <person name="Pedrosa-Harand A."/>
            <person name="Macas J."/>
            <person name="Mayer K.F.X."/>
            <person name="Houben A."/>
            <person name="Marques A."/>
        </authorList>
    </citation>
    <scope>NUCLEOTIDE SEQUENCE</scope>
    <source>
        <strain evidence="8">RhyBre1mFocal</strain>
    </source>
</reference>
<dbReference type="GO" id="GO:0000815">
    <property type="term" value="C:ESCRT III complex"/>
    <property type="evidence" value="ECO:0007669"/>
    <property type="project" value="TreeGrafter"/>
</dbReference>
<name>A0A9Q0CWT1_9POAL</name>
<evidence type="ECO:0000256" key="2">
    <source>
        <dbReference type="ARBA" id="ARBA00006190"/>
    </source>
</evidence>
<feature type="region of interest" description="Disordered" evidence="7">
    <location>
        <begin position="230"/>
        <end position="263"/>
    </location>
</feature>
<dbReference type="GO" id="GO:0032511">
    <property type="term" value="P:late endosome to vacuole transport via multivesicular body sorting pathway"/>
    <property type="evidence" value="ECO:0007669"/>
    <property type="project" value="TreeGrafter"/>
</dbReference>
<dbReference type="AlphaFoldDB" id="A0A9Q0CWT1"/>
<feature type="compositionally biased region" description="Polar residues" evidence="7">
    <location>
        <begin position="230"/>
        <end position="239"/>
    </location>
</feature>
<gene>
    <name evidence="8" type="ORF">LUZ63_000901</name>
</gene>
<comment type="similarity">
    <text evidence="2">Belongs to the SNF7 family.</text>
</comment>
<accession>A0A9Q0CWT1</accession>
<protein>
    <submittedName>
        <fullName evidence="8">Uncharacterized protein</fullName>
    </submittedName>
</protein>
<keyword evidence="4" id="KW-0967">Endosome</keyword>
<dbReference type="OrthoDB" id="441172at2759"/>
<keyword evidence="6" id="KW-0472">Membrane</keyword>